<organism evidence="3 4">
    <name type="scientific">Dracunculus medinensis</name>
    <name type="common">Guinea worm</name>
    <dbReference type="NCBI Taxonomy" id="318479"/>
    <lineage>
        <taxon>Eukaryota</taxon>
        <taxon>Metazoa</taxon>
        <taxon>Ecdysozoa</taxon>
        <taxon>Nematoda</taxon>
        <taxon>Chromadorea</taxon>
        <taxon>Rhabditida</taxon>
        <taxon>Spirurina</taxon>
        <taxon>Dracunculoidea</taxon>
        <taxon>Dracunculidae</taxon>
        <taxon>Dracunculus</taxon>
    </lineage>
</organism>
<dbReference type="PANTHER" id="PTHR13527">
    <property type="entry name" value="SAYSVFN DOMAIN-CONTAINING PROTEIN 1"/>
    <property type="match status" value="1"/>
</dbReference>
<dbReference type="Pfam" id="PF10260">
    <property type="entry name" value="SAYSvFN"/>
    <property type="match status" value="1"/>
</dbReference>
<dbReference type="PANTHER" id="PTHR13527:SF0">
    <property type="entry name" value="SAYSVFN DOMAIN-CONTAINING PROTEIN 1"/>
    <property type="match status" value="1"/>
</dbReference>
<feature type="domain" description="SAYSvFN" evidence="2">
    <location>
        <begin position="75"/>
        <end position="141"/>
    </location>
</feature>
<evidence type="ECO:0000313" key="4">
    <source>
        <dbReference type="WBParaSite" id="DME_0000180901-mRNA-1"/>
    </source>
</evidence>
<reference evidence="4" key="1">
    <citation type="submission" date="2017-02" db="UniProtKB">
        <authorList>
            <consortium name="WormBaseParasite"/>
        </authorList>
    </citation>
    <scope>IDENTIFICATION</scope>
</reference>
<feature type="transmembrane region" description="Helical" evidence="1">
    <location>
        <begin position="92"/>
        <end position="108"/>
    </location>
</feature>
<proteinExistence type="predicted"/>
<dbReference type="Proteomes" id="UP000038040">
    <property type="component" value="Unplaced"/>
</dbReference>
<keyword evidence="1" id="KW-0472">Membrane</keyword>
<dbReference type="InterPro" id="IPR019387">
    <property type="entry name" value="SAYSvFN_dom"/>
</dbReference>
<evidence type="ECO:0000256" key="1">
    <source>
        <dbReference type="SAM" id="Phobius"/>
    </source>
</evidence>
<dbReference type="AlphaFoldDB" id="A0A0N4U4T0"/>
<dbReference type="WBParaSite" id="DME_0000180901-mRNA-1">
    <property type="protein sequence ID" value="DME_0000180901-mRNA-1"/>
    <property type="gene ID" value="DME_0000180901"/>
</dbReference>
<protein>
    <submittedName>
        <fullName evidence="4">SAYSvFN domain-containing protein</fullName>
    </submittedName>
</protein>
<accession>A0A0N4U4T0</accession>
<evidence type="ECO:0000313" key="3">
    <source>
        <dbReference type="Proteomes" id="UP000038040"/>
    </source>
</evidence>
<sequence length="146" mass="17489">LKFSLKKKENNSIIDKNSLNRTSKNVEPQSIFLKYLFNFLYLIKIFFKFLTKLLPFKILQNFYSNSPKNCLIFLFVLWVIGLIFFIYHEFGFVFLLFSLFILIFVNLGQRKENEPSAYSVFNPNCERILGTLTAEQFENELLRRMR</sequence>
<keyword evidence="1" id="KW-0812">Transmembrane</keyword>
<feature type="transmembrane region" description="Helical" evidence="1">
    <location>
        <begin position="31"/>
        <end position="50"/>
    </location>
</feature>
<feature type="transmembrane region" description="Helical" evidence="1">
    <location>
        <begin position="70"/>
        <end position="86"/>
    </location>
</feature>
<keyword evidence="1" id="KW-1133">Transmembrane helix</keyword>
<name>A0A0N4U4T0_DRAME</name>
<dbReference type="InterPro" id="IPR039159">
    <property type="entry name" value="SAYSD1"/>
</dbReference>
<evidence type="ECO:0000259" key="2">
    <source>
        <dbReference type="Pfam" id="PF10260"/>
    </source>
</evidence>